<sequence>MDEGGVEREYRRRRNPPLGQFLLLGLILLNALIQTGRLSAGPDASRFRWEPPFIVGLLVLAVARIALEQFRAYTRVTTAGITAQGPLRSRTWAWSEVYDIRVEQAPRGSGRTTPQWLTYLYDFEGRRFLLWHLNDWQLDDPYAEVAELCLAAAPHRSLTWERRPDVEERIRQGAVRRRAWTWGACGGVVVFFLAFVVDIWRVVVGRPDHPFVLMLVVPLASGVVLSAVLQWFWSTRPPRSGVAQGPN</sequence>
<keyword evidence="1" id="KW-1133">Transmembrane helix</keyword>
<keyword evidence="1" id="KW-0472">Membrane</keyword>
<evidence type="ECO:0000256" key="1">
    <source>
        <dbReference type="SAM" id="Phobius"/>
    </source>
</evidence>
<feature type="transmembrane region" description="Helical" evidence="1">
    <location>
        <begin position="21"/>
        <end position="39"/>
    </location>
</feature>
<evidence type="ECO:0000259" key="2">
    <source>
        <dbReference type="Pfam" id="PF10756"/>
    </source>
</evidence>
<feature type="transmembrane region" description="Helical" evidence="1">
    <location>
        <begin position="51"/>
        <end position="67"/>
    </location>
</feature>
<gene>
    <name evidence="3" type="ORF">ABT404_04300</name>
</gene>
<dbReference type="Proteomes" id="UP001474181">
    <property type="component" value="Unassembled WGS sequence"/>
</dbReference>
<protein>
    <submittedName>
        <fullName evidence="3">PH domain-containing protein</fullName>
    </submittedName>
</protein>
<dbReference type="InterPro" id="IPR019692">
    <property type="entry name" value="CFP-6_PH"/>
</dbReference>
<reference evidence="3 4" key="1">
    <citation type="submission" date="2024-06" db="EMBL/GenBank/DDBJ databases">
        <title>The Natural Products Discovery Center: Release of the First 8490 Sequenced Strains for Exploring Actinobacteria Biosynthetic Diversity.</title>
        <authorList>
            <person name="Kalkreuter E."/>
            <person name="Kautsar S.A."/>
            <person name="Yang D."/>
            <person name="Bader C.D."/>
            <person name="Teijaro C.N."/>
            <person name="Fluegel L."/>
            <person name="Davis C.M."/>
            <person name="Simpson J.R."/>
            <person name="Lauterbach L."/>
            <person name="Steele A.D."/>
            <person name="Gui C."/>
            <person name="Meng S."/>
            <person name="Li G."/>
            <person name="Viehrig K."/>
            <person name="Ye F."/>
            <person name="Su P."/>
            <person name="Kiefer A.F."/>
            <person name="Nichols A."/>
            <person name="Cepeda A.J."/>
            <person name="Yan W."/>
            <person name="Fan B."/>
            <person name="Jiang Y."/>
            <person name="Adhikari A."/>
            <person name="Zheng C.-J."/>
            <person name="Schuster L."/>
            <person name="Cowan T.M."/>
            <person name="Smanski M.J."/>
            <person name="Chevrette M.G."/>
            <person name="De Carvalho L.P.S."/>
            <person name="Shen B."/>
        </authorList>
    </citation>
    <scope>NUCLEOTIDE SEQUENCE [LARGE SCALE GENOMIC DNA]</scope>
    <source>
        <strain evidence="3 4">NPDC000234</strain>
    </source>
</reference>
<feature type="transmembrane region" description="Helical" evidence="1">
    <location>
        <begin position="212"/>
        <end position="233"/>
    </location>
</feature>
<evidence type="ECO:0000313" key="4">
    <source>
        <dbReference type="Proteomes" id="UP001474181"/>
    </source>
</evidence>
<keyword evidence="1" id="KW-0812">Transmembrane</keyword>
<keyword evidence="4" id="KW-1185">Reference proteome</keyword>
<evidence type="ECO:0000313" key="3">
    <source>
        <dbReference type="EMBL" id="MER7178704.1"/>
    </source>
</evidence>
<dbReference type="EMBL" id="JBEPEK010000018">
    <property type="protein sequence ID" value="MER7178704.1"/>
    <property type="molecule type" value="Genomic_DNA"/>
</dbReference>
<proteinExistence type="predicted"/>
<feature type="domain" description="Low molecular weight protein antigen 6 PH" evidence="2">
    <location>
        <begin position="71"/>
        <end position="106"/>
    </location>
</feature>
<feature type="transmembrane region" description="Helical" evidence="1">
    <location>
        <begin position="179"/>
        <end position="200"/>
    </location>
</feature>
<dbReference type="Pfam" id="PF10756">
    <property type="entry name" value="bPH_6"/>
    <property type="match status" value="1"/>
</dbReference>
<organism evidence="3 4">
    <name type="scientific">Streptomyces hyaluromycini</name>
    <dbReference type="NCBI Taxonomy" id="1377993"/>
    <lineage>
        <taxon>Bacteria</taxon>
        <taxon>Bacillati</taxon>
        <taxon>Actinomycetota</taxon>
        <taxon>Actinomycetes</taxon>
        <taxon>Kitasatosporales</taxon>
        <taxon>Streptomycetaceae</taxon>
        <taxon>Streptomyces</taxon>
    </lineage>
</organism>
<dbReference type="RefSeq" id="WP_350777300.1">
    <property type="nucleotide sequence ID" value="NZ_JBEPEK010000018.1"/>
</dbReference>
<comment type="caution">
    <text evidence="3">The sequence shown here is derived from an EMBL/GenBank/DDBJ whole genome shotgun (WGS) entry which is preliminary data.</text>
</comment>
<name>A0ABV1WPB2_9ACTN</name>
<accession>A0ABV1WPB2</accession>